<keyword evidence="3" id="KW-1185">Reference proteome</keyword>
<protein>
    <submittedName>
        <fullName evidence="2">Uncharacterized protein</fullName>
    </submittedName>
</protein>
<name>A0ABR1VYK9_9PEZI</name>
<dbReference type="EMBL" id="JAQQWL010000004">
    <property type="protein sequence ID" value="KAK8076287.1"/>
    <property type="molecule type" value="Genomic_DNA"/>
</dbReference>
<evidence type="ECO:0000313" key="3">
    <source>
        <dbReference type="Proteomes" id="UP001480595"/>
    </source>
</evidence>
<feature type="region of interest" description="Disordered" evidence="1">
    <location>
        <begin position="85"/>
        <end position="107"/>
    </location>
</feature>
<gene>
    <name evidence="2" type="ORF">PG994_003559</name>
</gene>
<proteinExistence type="predicted"/>
<dbReference type="RefSeq" id="XP_066719246.1">
    <property type="nucleotide sequence ID" value="XM_066854968.1"/>
</dbReference>
<sequence length="215" mass="24878">MGPDDEIRSIKQLWQVLHRRMLGTLPVVGEYLIEEPHDYFGGRLCRNVYWELDDDPKYGQLLEADPLEIVNITESILQNLEPIPASSPEQQESRHNTAAQAKLPKTPSDLRHLDPVCDYAHSQECWCDVLATKTSTPWLWDLDGEAVRRKQQNGDWNWEHLVRRLAQVRIHEPGDTTLQISLGLRNRRKINGGLAHRAPHAPHQFEAHDEKRKLQ</sequence>
<comment type="caution">
    <text evidence="2">The sequence shown here is derived from an EMBL/GenBank/DDBJ whole genome shotgun (WGS) entry which is preliminary data.</text>
</comment>
<accession>A0ABR1VYK9</accession>
<dbReference type="GeneID" id="92088031"/>
<evidence type="ECO:0000313" key="2">
    <source>
        <dbReference type="EMBL" id="KAK8076287.1"/>
    </source>
</evidence>
<organism evidence="2 3">
    <name type="scientific">Apiospora phragmitis</name>
    <dbReference type="NCBI Taxonomy" id="2905665"/>
    <lineage>
        <taxon>Eukaryota</taxon>
        <taxon>Fungi</taxon>
        <taxon>Dikarya</taxon>
        <taxon>Ascomycota</taxon>
        <taxon>Pezizomycotina</taxon>
        <taxon>Sordariomycetes</taxon>
        <taxon>Xylariomycetidae</taxon>
        <taxon>Amphisphaeriales</taxon>
        <taxon>Apiosporaceae</taxon>
        <taxon>Apiospora</taxon>
    </lineage>
</organism>
<dbReference type="Proteomes" id="UP001480595">
    <property type="component" value="Unassembled WGS sequence"/>
</dbReference>
<reference evidence="2 3" key="1">
    <citation type="submission" date="2023-01" db="EMBL/GenBank/DDBJ databases">
        <title>Analysis of 21 Apiospora genomes using comparative genomics revels a genus with tremendous synthesis potential of carbohydrate active enzymes and secondary metabolites.</title>
        <authorList>
            <person name="Sorensen T."/>
        </authorList>
    </citation>
    <scope>NUCLEOTIDE SEQUENCE [LARGE SCALE GENOMIC DNA]</scope>
    <source>
        <strain evidence="2 3">CBS 135458</strain>
    </source>
</reference>
<evidence type="ECO:0000256" key="1">
    <source>
        <dbReference type="SAM" id="MobiDB-lite"/>
    </source>
</evidence>